<organism evidence="1 2">
    <name type="scientific">Microbacterium marinum</name>
    <dbReference type="NCBI Taxonomy" id="421115"/>
    <lineage>
        <taxon>Bacteria</taxon>
        <taxon>Bacillati</taxon>
        <taxon>Actinomycetota</taxon>
        <taxon>Actinomycetes</taxon>
        <taxon>Micrococcales</taxon>
        <taxon>Microbacteriaceae</taxon>
        <taxon>Microbacterium</taxon>
    </lineage>
</organism>
<gene>
    <name evidence="1" type="ORF">BKA24_001816</name>
</gene>
<evidence type="ECO:0000313" key="1">
    <source>
        <dbReference type="EMBL" id="MBB4667107.1"/>
    </source>
</evidence>
<name>A0A7W7BQR0_9MICO</name>
<accession>A0A7W7BQR0</accession>
<dbReference type="RefSeq" id="WP_184217295.1">
    <property type="nucleotide sequence ID" value="NZ_JACHMD010000001.1"/>
</dbReference>
<dbReference type="Proteomes" id="UP000573729">
    <property type="component" value="Unassembled WGS sequence"/>
</dbReference>
<dbReference type="EMBL" id="JACHMD010000001">
    <property type="protein sequence ID" value="MBB4667107.1"/>
    <property type="molecule type" value="Genomic_DNA"/>
</dbReference>
<protein>
    <submittedName>
        <fullName evidence="1">Uncharacterized protein YPO0396</fullName>
    </submittedName>
</protein>
<evidence type="ECO:0000313" key="2">
    <source>
        <dbReference type="Proteomes" id="UP000573729"/>
    </source>
</evidence>
<proteinExistence type="predicted"/>
<keyword evidence="2" id="KW-1185">Reference proteome</keyword>
<sequence>MRNSHDHLFPIPETLLQPRLAEAEYLTLQAATPDSIRRSVGAMTVAEYRDLDDRIEAEIKRLHELRETVIGFRTIAKGEVLR</sequence>
<comment type="caution">
    <text evidence="1">The sequence shown here is derived from an EMBL/GenBank/DDBJ whole genome shotgun (WGS) entry which is preliminary data.</text>
</comment>
<reference evidence="1 2" key="1">
    <citation type="submission" date="2020-08" db="EMBL/GenBank/DDBJ databases">
        <title>Sequencing the genomes of 1000 actinobacteria strains.</title>
        <authorList>
            <person name="Klenk H.-P."/>
        </authorList>
    </citation>
    <scope>NUCLEOTIDE SEQUENCE [LARGE SCALE GENOMIC DNA]</scope>
    <source>
        <strain evidence="1 2">DSM 24947</strain>
    </source>
</reference>
<dbReference type="AlphaFoldDB" id="A0A7W7BQR0"/>